<reference evidence="1 2" key="1">
    <citation type="submission" date="2023-01" db="EMBL/GenBank/DDBJ databases">
        <authorList>
            <person name="Whitehead M."/>
        </authorList>
    </citation>
    <scope>NUCLEOTIDE SEQUENCE [LARGE SCALE GENOMIC DNA]</scope>
</reference>
<evidence type="ECO:0000313" key="1">
    <source>
        <dbReference type="EMBL" id="CAI6370808.1"/>
    </source>
</evidence>
<keyword evidence="2" id="KW-1185">Reference proteome</keyword>
<dbReference type="EMBL" id="CARXXK010000560">
    <property type="protein sequence ID" value="CAI6370808.1"/>
    <property type="molecule type" value="Genomic_DNA"/>
</dbReference>
<accession>A0AAV0XR45</accession>
<gene>
    <name evidence="1" type="ORF">MEUPH1_LOCUS24889</name>
</gene>
<organism evidence="1 2">
    <name type="scientific">Macrosiphum euphorbiae</name>
    <name type="common">potato aphid</name>
    <dbReference type="NCBI Taxonomy" id="13131"/>
    <lineage>
        <taxon>Eukaryota</taxon>
        <taxon>Metazoa</taxon>
        <taxon>Ecdysozoa</taxon>
        <taxon>Arthropoda</taxon>
        <taxon>Hexapoda</taxon>
        <taxon>Insecta</taxon>
        <taxon>Pterygota</taxon>
        <taxon>Neoptera</taxon>
        <taxon>Paraneoptera</taxon>
        <taxon>Hemiptera</taxon>
        <taxon>Sternorrhyncha</taxon>
        <taxon>Aphidomorpha</taxon>
        <taxon>Aphidoidea</taxon>
        <taxon>Aphididae</taxon>
        <taxon>Macrosiphini</taxon>
        <taxon>Macrosiphum</taxon>
    </lineage>
</organism>
<evidence type="ECO:0000313" key="2">
    <source>
        <dbReference type="Proteomes" id="UP001160148"/>
    </source>
</evidence>
<dbReference type="Proteomes" id="UP001160148">
    <property type="component" value="Unassembled WGS sequence"/>
</dbReference>
<protein>
    <submittedName>
        <fullName evidence="1">Uncharacterized protein</fullName>
    </submittedName>
</protein>
<proteinExistence type="predicted"/>
<comment type="caution">
    <text evidence="1">The sequence shown here is derived from an EMBL/GenBank/DDBJ whole genome shotgun (WGS) entry which is preliminary data.</text>
</comment>
<dbReference type="AlphaFoldDB" id="A0AAV0XR45"/>
<name>A0AAV0XR45_9HEMI</name>
<sequence length="78" mass="8718">MGTGGCSQVKYRSLDFASSDQLIRTSFSGCDRVEPWYMIITISGHLNPLFTVSMAEIRGYELMVAATRYMQLGETSIQ</sequence>